<dbReference type="Proteomes" id="UP001085076">
    <property type="component" value="Miscellaneous, Linkage group lg09"/>
</dbReference>
<protein>
    <submittedName>
        <fullName evidence="1">Uncharacterized protein</fullName>
    </submittedName>
</protein>
<keyword evidence="2" id="KW-1185">Reference proteome</keyword>
<dbReference type="OrthoDB" id="1685790at2759"/>
<evidence type="ECO:0000313" key="2">
    <source>
        <dbReference type="Proteomes" id="UP001085076"/>
    </source>
</evidence>
<dbReference type="AlphaFoldDB" id="A0A9D5H4Q5"/>
<reference evidence="1" key="1">
    <citation type="submission" date="2021-03" db="EMBL/GenBank/DDBJ databases">
        <authorList>
            <person name="Li Z."/>
            <person name="Yang C."/>
        </authorList>
    </citation>
    <scope>NUCLEOTIDE SEQUENCE</scope>
    <source>
        <strain evidence="1">Dzin_1.0</strain>
        <tissue evidence="1">Leaf</tissue>
    </source>
</reference>
<organism evidence="1 2">
    <name type="scientific">Dioscorea zingiberensis</name>
    <dbReference type="NCBI Taxonomy" id="325984"/>
    <lineage>
        <taxon>Eukaryota</taxon>
        <taxon>Viridiplantae</taxon>
        <taxon>Streptophyta</taxon>
        <taxon>Embryophyta</taxon>
        <taxon>Tracheophyta</taxon>
        <taxon>Spermatophyta</taxon>
        <taxon>Magnoliopsida</taxon>
        <taxon>Liliopsida</taxon>
        <taxon>Dioscoreales</taxon>
        <taxon>Dioscoreaceae</taxon>
        <taxon>Dioscorea</taxon>
    </lineage>
</organism>
<evidence type="ECO:0000313" key="1">
    <source>
        <dbReference type="EMBL" id="KAJ0963137.1"/>
    </source>
</evidence>
<comment type="caution">
    <text evidence="1">The sequence shown here is derived from an EMBL/GenBank/DDBJ whole genome shotgun (WGS) entry which is preliminary data.</text>
</comment>
<gene>
    <name evidence="1" type="ORF">J5N97_028259</name>
</gene>
<name>A0A9D5H4Q5_9LILI</name>
<sequence length="165" mass="18631">MSYTHFSMYMGFYDLESIHTSQYKELLTALPEHIITPSRYWLHLGGCYGNNKASLISDPVHCYIHALISRTIAKRDDSMGVVTDTEHFLLYNIFERNGLVEHSGSRYTLVGQAATESFNDHESDSEDYDPPSPATQLPSLASKSCLERLEEQISEVHAVQDTILA</sequence>
<proteinExistence type="predicted"/>
<reference evidence="1" key="2">
    <citation type="journal article" date="2022" name="Hortic Res">
        <title>The genome of Dioscorea zingiberensis sheds light on the biosynthesis, origin and evolution of the medicinally important diosgenin saponins.</title>
        <authorList>
            <person name="Li Y."/>
            <person name="Tan C."/>
            <person name="Li Z."/>
            <person name="Guo J."/>
            <person name="Li S."/>
            <person name="Chen X."/>
            <person name="Wang C."/>
            <person name="Dai X."/>
            <person name="Yang H."/>
            <person name="Song W."/>
            <person name="Hou L."/>
            <person name="Xu J."/>
            <person name="Tong Z."/>
            <person name="Xu A."/>
            <person name="Yuan X."/>
            <person name="Wang W."/>
            <person name="Yang Q."/>
            <person name="Chen L."/>
            <person name="Sun Z."/>
            <person name="Wang K."/>
            <person name="Pan B."/>
            <person name="Chen J."/>
            <person name="Bao Y."/>
            <person name="Liu F."/>
            <person name="Qi X."/>
            <person name="Gang D.R."/>
            <person name="Wen J."/>
            <person name="Li J."/>
        </authorList>
    </citation>
    <scope>NUCLEOTIDE SEQUENCE</scope>
    <source>
        <strain evidence="1">Dzin_1.0</strain>
    </source>
</reference>
<dbReference type="EMBL" id="JAGGNH010000009">
    <property type="protein sequence ID" value="KAJ0963137.1"/>
    <property type="molecule type" value="Genomic_DNA"/>
</dbReference>
<accession>A0A9D5H4Q5</accession>